<dbReference type="Proteomes" id="UP000271974">
    <property type="component" value="Unassembled WGS sequence"/>
</dbReference>
<evidence type="ECO:0000313" key="1">
    <source>
        <dbReference type="EMBL" id="RUS78511.1"/>
    </source>
</evidence>
<evidence type="ECO:0000313" key="2">
    <source>
        <dbReference type="Proteomes" id="UP000271974"/>
    </source>
</evidence>
<comment type="caution">
    <text evidence="1">The sequence shown here is derived from an EMBL/GenBank/DDBJ whole genome shotgun (WGS) entry which is preliminary data.</text>
</comment>
<feature type="non-terminal residue" evidence="1">
    <location>
        <position position="450"/>
    </location>
</feature>
<dbReference type="EMBL" id="RQTK01000505">
    <property type="protein sequence ID" value="RUS78511.1"/>
    <property type="molecule type" value="Genomic_DNA"/>
</dbReference>
<gene>
    <name evidence="1" type="ORF">EGW08_013723</name>
</gene>
<keyword evidence="2" id="KW-1185">Reference proteome</keyword>
<accession>A0A433TAA9</accession>
<dbReference type="OrthoDB" id="6071496at2759"/>
<dbReference type="AlphaFoldDB" id="A0A433TAA9"/>
<sequence length="450" mass="49629">MWNNGINAVDVNTAQDVVDTAKYLLSCDQPLSQAKKVLTAYGEAHRESEVLAHACRLMVERDQLDALVTFIGDLPEKSAVKCCQFVLYSAKHMSMERLPDALADEMNAKQMLYYEAALRVSSILLVLVDDNVGKMEIQEQMACISKIKNLQLHHGLAVSEATLADKQQCLALFSQISRQNQGFDLLRLSKLLNLENYELIQSLLANFADHARENGYLDVEEIIRLICHCYTGLSVPEASVHSVLDLLEQPCADRHQMVVTCVRLTAEMVTHCQPEREFAKVVQVSHLMLLIRAVCGLDQGGGDATIRAEVLAWDPLAPSETARSNSSGDVSSLAHIGTMYIKDSWSEDLVSGSVALVDSLSQQGQLLLALRVMNFLKQAVASDSDGCKAFMDLEKNISASLVKKHLQSKDGSLMLGLAASLKLHQQESVRLIKSILKACGTNYKQLKRVS</sequence>
<protein>
    <submittedName>
        <fullName evidence="1">Uncharacterized protein</fullName>
    </submittedName>
</protein>
<proteinExistence type="predicted"/>
<reference evidence="1 2" key="1">
    <citation type="submission" date="2019-01" db="EMBL/GenBank/DDBJ databases">
        <title>A draft genome assembly of the solar-powered sea slug Elysia chlorotica.</title>
        <authorList>
            <person name="Cai H."/>
            <person name="Li Q."/>
            <person name="Fang X."/>
            <person name="Li J."/>
            <person name="Curtis N.E."/>
            <person name="Altenburger A."/>
            <person name="Shibata T."/>
            <person name="Feng M."/>
            <person name="Maeda T."/>
            <person name="Schwartz J.A."/>
            <person name="Shigenobu S."/>
            <person name="Lundholm N."/>
            <person name="Nishiyama T."/>
            <person name="Yang H."/>
            <person name="Hasebe M."/>
            <person name="Li S."/>
            <person name="Pierce S.K."/>
            <person name="Wang J."/>
        </authorList>
    </citation>
    <scope>NUCLEOTIDE SEQUENCE [LARGE SCALE GENOMIC DNA]</scope>
    <source>
        <strain evidence="1">EC2010</strain>
        <tissue evidence="1">Whole organism of an adult</tissue>
    </source>
</reference>
<name>A0A433TAA9_ELYCH</name>
<organism evidence="1 2">
    <name type="scientific">Elysia chlorotica</name>
    <name type="common">Eastern emerald elysia</name>
    <name type="synonym">Sea slug</name>
    <dbReference type="NCBI Taxonomy" id="188477"/>
    <lineage>
        <taxon>Eukaryota</taxon>
        <taxon>Metazoa</taxon>
        <taxon>Spiralia</taxon>
        <taxon>Lophotrochozoa</taxon>
        <taxon>Mollusca</taxon>
        <taxon>Gastropoda</taxon>
        <taxon>Heterobranchia</taxon>
        <taxon>Euthyneura</taxon>
        <taxon>Panpulmonata</taxon>
        <taxon>Sacoglossa</taxon>
        <taxon>Placobranchoidea</taxon>
        <taxon>Plakobranchidae</taxon>
        <taxon>Elysia</taxon>
    </lineage>
</organism>